<evidence type="ECO:0000256" key="10">
    <source>
        <dbReference type="ARBA" id="ARBA00022989"/>
    </source>
</evidence>
<reference evidence="14 15" key="1">
    <citation type="journal article" date="2015" name="Nature">
        <title>rRNA introns, odd ribosomes, and small enigmatic genomes across a large radiation of phyla.</title>
        <authorList>
            <person name="Brown C.T."/>
            <person name="Hug L.A."/>
            <person name="Thomas B.C."/>
            <person name="Sharon I."/>
            <person name="Castelle C.J."/>
            <person name="Singh A."/>
            <person name="Wilkins M.J."/>
            <person name="Williams K.H."/>
            <person name="Banfield J.F."/>
        </authorList>
    </citation>
    <scope>NUCLEOTIDE SEQUENCE [LARGE SCALE GENOMIC DNA]</scope>
</reference>
<organism evidence="14 15">
    <name type="scientific">Candidatus Giovannonibacteria bacterium GW2011_GWB1_44_23</name>
    <dbReference type="NCBI Taxonomy" id="1618652"/>
    <lineage>
        <taxon>Bacteria</taxon>
        <taxon>Candidatus Giovannoniibacteriota</taxon>
    </lineage>
</organism>
<dbReference type="GO" id="GO:0004581">
    <property type="term" value="F:dolichyl-phosphate beta-glucosyltransferase activity"/>
    <property type="evidence" value="ECO:0007669"/>
    <property type="project" value="UniProtKB-EC"/>
</dbReference>
<accession>A0A0G1IEC4</accession>
<evidence type="ECO:0000256" key="5">
    <source>
        <dbReference type="ARBA" id="ARBA00022676"/>
    </source>
</evidence>
<dbReference type="InterPro" id="IPR035518">
    <property type="entry name" value="DPG_synthase"/>
</dbReference>
<evidence type="ECO:0000256" key="3">
    <source>
        <dbReference type="ARBA" id="ARBA00006739"/>
    </source>
</evidence>
<dbReference type="Gene3D" id="3.90.550.10">
    <property type="entry name" value="Spore Coat Polysaccharide Biosynthesis Protein SpsA, Chain A"/>
    <property type="match status" value="1"/>
</dbReference>
<dbReference type="InterPro" id="IPR001173">
    <property type="entry name" value="Glyco_trans_2-like"/>
</dbReference>
<dbReference type="AlphaFoldDB" id="A0A0G1IEC4"/>
<dbReference type="GO" id="GO:0006487">
    <property type="term" value="P:protein N-linked glycosylation"/>
    <property type="evidence" value="ECO:0007669"/>
    <property type="project" value="TreeGrafter"/>
</dbReference>
<comment type="pathway">
    <text evidence="2">Protein modification; protein glycosylation.</text>
</comment>
<keyword evidence="8" id="KW-0256">Endoplasmic reticulum</keyword>
<keyword evidence="11" id="KW-0472">Membrane</keyword>
<dbReference type="Pfam" id="PF00535">
    <property type="entry name" value="Glycos_transf_2"/>
    <property type="match status" value="1"/>
</dbReference>
<dbReference type="CDD" id="cd04188">
    <property type="entry name" value="DPG_synthase"/>
    <property type="match status" value="1"/>
</dbReference>
<evidence type="ECO:0000256" key="7">
    <source>
        <dbReference type="ARBA" id="ARBA00022692"/>
    </source>
</evidence>
<dbReference type="SUPFAM" id="SSF53448">
    <property type="entry name" value="Nucleotide-diphospho-sugar transferases"/>
    <property type="match status" value="1"/>
</dbReference>
<keyword evidence="7" id="KW-0812">Transmembrane</keyword>
<evidence type="ECO:0000256" key="6">
    <source>
        <dbReference type="ARBA" id="ARBA00022679"/>
    </source>
</evidence>
<evidence type="ECO:0000259" key="13">
    <source>
        <dbReference type="Pfam" id="PF00535"/>
    </source>
</evidence>
<keyword evidence="5" id="KW-0328">Glycosyltransferase</keyword>
<keyword evidence="10" id="KW-1133">Transmembrane helix</keyword>
<evidence type="ECO:0000256" key="9">
    <source>
        <dbReference type="ARBA" id="ARBA00022968"/>
    </source>
</evidence>
<feature type="domain" description="Glycosyltransferase 2-like" evidence="13">
    <location>
        <begin position="9"/>
        <end position="179"/>
    </location>
</feature>
<evidence type="ECO:0000256" key="11">
    <source>
        <dbReference type="ARBA" id="ARBA00023136"/>
    </source>
</evidence>
<protein>
    <recommendedName>
        <fullName evidence="4">dolichyl-phosphate beta-glucosyltransferase</fullName>
        <ecNumber evidence="4">2.4.1.117</ecNumber>
    </recommendedName>
</protein>
<comment type="caution">
    <text evidence="14">The sequence shown here is derived from an EMBL/GenBank/DDBJ whole genome shotgun (WGS) entry which is preliminary data.</text>
</comment>
<dbReference type="PANTHER" id="PTHR10859">
    <property type="entry name" value="GLYCOSYL TRANSFERASE"/>
    <property type="match status" value="1"/>
</dbReference>
<proteinExistence type="inferred from homology"/>
<comment type="subcellular location">
    <subcellularLocation>
        <location evidence="1">Endoplasmic reticulum membrane</location>
        <topology evidence="1">Single-pass membrane protein</topology>
    </subcellularLocation>
</comment>
<dbReference type="EC" id="2.4.1.117" evidence="4"/>
<evidence type="ECO:0000256" key="2">
    <source>
        <dbReference type="ARBA" id="ARBA00004922"/>
    </source>
</evidence>
<evidence type="ECO:0000313" key="14">
    <source>
        <dbReference type="EMBL" id="KKT57158.1"/>
    </source>
</evidence>
<dbReference type="InterPro" id="IPR029044">
    <property type="entry name" value="Nucleotide-diphossugar_trans"/>
</dbReference>
<sequence>MPKPDIYLSVIVPAYNEAEKLPKTLRRFQEYFLAQAYSYEILVVNDGSRDRTPEIINEMTGEIKNLRFIDRKKNMGKGYTVREGMLTAYGRVRLFADADNATDISHFDKMRPLFDKGFDAVICSRNAKDAPGARQAVAQAWWKRVLGNLGNLYIQWIAVPGIWDTQCGFKAFRDFAAEKIFSAAKINRWAFDVETLALAKRFEYKIGIIPANWVNDPRSAVKFTAYFRTLWEVFKIRRSLNKLKI</sequence>
<evidence type="ECO:0000256" key="4">
    <source>
        <dbReference type="ARBA" id="ARBA00012583"/>
    </source>
</evidence>
<keyword evidence="9" id="KW-0735">Signal-anchor</keyword>
<evidence type="ECO:0000256" key="1">
    <source>
        <dbReference type="ARBA" id="ARBA00004389"/>
    </source>
</evidence>
<comment type="similarity">
    <text evidence="3">Belongs to the glycosyltransferase 2 family.</text>
</comment>
<gene>
    <name evidence="14" type="ORF">UW49_C0007G0038</name>
</gene>
<name>A0A0G1IEC4_9BACT</name>
<dbReference type="EMBL" id="LCIN01000007">
    <property type="protein sequence ID" value="KKT57158.1"/>
    <property type="molecule type" value="Genomic_DNA"/>
</dbReference>
<evidence type="ECO:0000256" key="8">
    <source>
        <dbReference type="ARBA" id="ARBA00022824"/>
    </source>
</evidence>
<evidence type="ECO:0000256" key="12">
    <source>
        <dbReference type="ARBA" id="ARBA00045097"/>
    </source>
</evidence>
<keyword evidence="6 14" id="KW-0808">Transferase</keyword>
<evidence type="ECO:0000313" key="15">
    <source>
        <dbReference type="Proteomes" id="UP000033977"/>
    </source>
</evidence>
<dbReference type="Proteomes" id="UP000033977">
    <property type="component" value="Unassembled WGS sequence"/>
</dbReference>
<comment type="catalytic activity">
    <reaction evidence="12">
        <text>a di-trans,poly-cis-dolichyl phosphate + UDP-alpha-D-glucose = a di-trans,poly-cis-dolichyl beta-D-glucosyl phosphate + UDP</text>
        <dbReference type="Rhea" id="RHEA:15401"/>
        <dbReference type="Rhea" id="RHEA-COMP:19498"/>
        <dbReference type="Rhea" id="RHEA-COMP:19502"/>
        <dbReference type="ChEBI" id="CHEBI:57525"/>
        <dbReference type="ChEBI" id="CHEBI:57683"/>
        <dbReference type="ChEBI" id="CHEBI:58223"/>
        <dbReference type="ChEBI" id="CHEBI:58885"/>
        <dbReference type="EC" id="2.4.1.117"/>
    </reaction>
    <physiologicalReaction direction="left-to-right" evidence="12">
        <dbReference type="Rhea" id="RHEA:15402"/>
    </physiologicalReaction>
</comment>
<dbReference type="PANTHER" id="PTHR10859:SF91">
    <property type="entry name" value="DOLICHYL-PHOSPHATE BETA-GLUCOSYLTRANSFERASE"/>
    <property type="match status" value="1"/>
</dbReference>